<keyword evidence="5" id="KW-1185">Reference proteome</keyword>
<keyword evidence="1" id="KW-0732">Signal</keyword>
<feature type="domain" description="DUF4377" evidence="3">
    <location>
        <begin position="204"/>
        <end position="278"/>
    </location>
</feature>
<reference evidence="4 5" key="1">
    <citation type="journal article" date="2024" name="Chem. Sci.">
        <title>Discovery of megapolipeptins by genome mining of a Burkholderiales bacteria collection.</title>
        <authorList>
            <person name="Paulo B.S."/>
            <person name="Recchia M.J.J."/>
            <person name="Lee S."/>
            <person name="Fergusson C.H."/>
            <person name="Romanowski S.B."/>
            <person name="Hernandez A."/>
            <person name="Krull N."/>
            <person name="Liu D.Y."/>
            <person name="Cavanagh H."/>
            <person name="Bos A."/>
            <person name="Gray C.A."/>
            <person name="Murphy B.T."/>
            <person name="Linington R.G."/>
            <person name="Eustaquio A.S."/>
        </authorList>
    </citation>
    <scope>NUCLEOTIDE SEQUENCE [LARGE SCALE GENOMIC DNA]</scope>
    <source>
        <strain evidence="4 5">RL21-008-BIB-A</strain>
    </source>
</reference>
<dbReference type="Pfam" id="PF03724">
    <property type="entry name" value="META"/>
    <property type="match status" value="1"/>
</dbReference>
<sequence>MFASSLKLVGGIFLMAALSACAGSGDAPKDGVAGVNAAAASSMPDMSLTAGALTGTDWELVQWPGHALPSSGAEPVVLNFSQNGRASMVSGRAGCNRFSASYTLSAQDQISFGSPASTRMACASQLMQFESSFLKLLAAVSRIQVQAGGMQMFAADGQVLSYRPRANAAADVSKPVGPATEVTAAASPATAAADAAPATTQDLYVAPLRAKCMGIAPMQCLQVRQDPQGPWQLWYSPIEGFEFKTGTAYHIRINGWKIANPPADSSSMRWKLVQILEQHRAGPHRKKK</sequence>
<dbReference type="PANTHER" id="PTHR35535">
    <property type="entry name" value="HEAT SHOCK PROTEIN HSLJ"/>
    <property type="match status" value="1"/>
</dbReference>
<dbReference type="PROSITE" id="PS51257">
    <property type="entry name" value="PROKAR_LIPOPROTEIN"/>
    <property type="match status" value="1"/>
</dbReference>
<dbReference type="InterPro" id="IPR025485">
    <property type="entry name" value="DUF4377"/>
</dbReference>
<comment type="caution">
    <text evidence="4">The sequence shown here is derived from an EMBL/GenBank/DDBJ whole genome shotgun (WGS) entry which is preliminary data.</text>
</comment>
<evidence type="ECO:0000259" key="2">
    <source>
        <dbReference type="Pfam" id="PF03724"/>
    </source>
</evidence>
<dbReference type="EMBL" id="JAQQFM010000003">
    <property type="protein sequence ID" value="MFL9923832.1"/>
    <property type="molecule type" value="Genomic_DNA"/>
</dbReference>
<feature type="domain" description="DUF306" evidence="2">
    <location>
        <begin position="52"/>
        <end position="160"/>
    </location>
</feature>
<dbReference type="RefSeq" id="WP_408155865.1">
    <property type="nucleotide sequence ID" value="NZ_JAQQFM010000003.1"/>
</dbReference>
<proteinExistence type="predicted"/>
<dbReference type="Pfam" id="PF14302">
    <property type="entry name" value="DUF4377"/>
    <property type="match status" value="1"/>
</dbReference>
<name>A0ABW9A754_9BURK</name>
<evidence type="ECO:0000313" key="4">
    <source>
        <dbReference type="EMBL" id="MFL9923832.1"/>
    </source>
</evidence>
<protein>
    <submittedName>
        <fullName evidence="4">META and DUF4377 domain-containing protein</fullName>
    </submittedName>
</protein>
<feature type="signal peptide" evidence="1">
    <location>
        <begin position="1"/>
        <end position="22"/>
    </location>
</feature>
<dbReference type="InterPro" id="IPR005184">
    <property type="entry name" value="DUF306_Meta_HslJ"/>
</dbReference>
<evidence type="ECO:0000256" key="1">
    <source>
        <dbReference type="SAM" id="SignalP"/>
    </source>
</evidence>
<dbReference type="Proteomes" id="UP001629246">
    <property type="component" value="Unassembled WGS sequence"/>
</dbReference>
<evidence type="ECO:0000313" key="5">
    <source>
        <dbReference type="Proteomes" id="UP001629246"/>
    </source>
</evidence>
<organism evidence="4 5">
    <name type="scientific">Herbaspirillum lusitanum</name>
    <dbReference type="NCBI Taxonomy" id="213312"/>
    <lineage>
        <taxon>Bacteria</taxon>
        <taxon>Pseudomonadati</taxon>
        <taxon>Pseudomonadota</taxon>
        <taxon>Betaproteobacteria</taxon>
        <taxon>Burkholderiales</taxon>
        <taxon>Oxalobacteraceae</taxon>
        <taxon>Herbaspirillum</taxon>
    </lineage>
</organism>
<dbReference type="InterPro" id="IPR038670">
    <property type="entry name" value="HslJ-like_sf"/>
</dbReference>
<dbReference type="InterPro" id="IPR053147">
    <property type="entry name" value="Hsp_HslJ-like"/>
</dbReference>
<evidence type="ECO:0000259" key="3">
    <source>
        <dbReference type="Pfam" id="PF14302"/>
    </source>
</evidence>
<dbReference type="PANTHER" id="PTHR35535:SF2">
    <property type="entry name" value="DUF306 DOMAIN-CONTAINING PROTEIN"/>
    <property type="match status" value="1"/>
</dbReference>
<accession>A0ABW9A754</accession>
<feature type="chain" id="PRO_5045263223" evidence="1">
    <location>
        <begin position="23"/>
        <end position="288"/>
    </location>
</feature>
<gene>
    <name evidence="4" type="ORF">PQR62_06145</name>
</gene>
<dbReference type="Gene3D" id="2.40.128.270">
    <property type="match status" value="1"/>
</dbReference>